<comment type="pathway">
    <text evidence="1">Carbohydrate metabolism; tricarboxylic acid cycle.</text>
</comment>
<evidence type="ECO:0000256" key="2">
    <source>
        <dbReference type="ARBA" id="ARBA00010566"/>
    </source>
</evidence>
<evidence type="ECO:0000256" key="1">
    <source>
        <dbReference type="ARBA" id="ARBA00005163"/>
    </source>
</evidence>
<keyword evidence="6" id="KW-1185">Reference proteome</keyword>
<dbReference type="Pfam" id="PF00285">
    <property type="entry name" value="Citrate_synt"/>
    <property type="match status" value="1"/>
</dbReference>
<dbReference type="PRINTS" id="PR00143">
    <property type="entry name" value="CITRTSNTHASE"/>
</dbReference>
<evidence type="ECO:0000313" key="5">
    <source>
        <dbReference type="EMBL" id="GAA4180279.1"/>
    </source>
</evidence>
<evidence type="ECO:0000256" key="4">
    <source>
        <dbReference type="ARBA" id="ARBA00022679"/>
    </source>
</evidence>
<dbReference type="PANTHER" id="PTHR11739">
    <property type="entry name" value="CITRATE SYNTHASE"/>
    <property type="match status" value="1"/>
</dbReference>
<accession>A0ABP8A9R6</accession>
<keyword evidence="4" id="KW-0808">Transferase</keyword>
<dbReference type="Gene3D" id="1.10.580.10">
    <property type="entry name" value="Citrate Synthase, domain 1"/>
    <property type="match status" value="1"/>
</dbReference>
<dbReference type="EMBL" id="BAABBW010000005">
    <property type="protein sequence ID" value="GAA4180279.1"/>
    <property type="molecule type" value="Genomic_DNA"/>
</dbReference>
<organism evidence="5 6">
    <name type="scientific">Gryllotalpicola koreensis</name>
    <dbReference type="NCBI Taxonomy" id="993086"/>
    <lineage>
        <taxon>Bacteria</taxon>
        <taxon>Bacillati</taxon>
        <taxon>Actinomycetota</taxon>
        <taxon>Actinomycetes</taxon>
        <taxon>Micrococcales</taxon>
        <taxon>Microbacteriaceae</taxon>
        <taxon>Gryllotalpicola</taxon>
    </lineage>
</organism>
<sequence>MTEHGSHEPLPRLTAAQAAARLGIKQATLYAYVSRGLLGRERTAAGSTFDPLEVEAFARARQRGPASGSTGTRSTAAAASAAGSPLMVLDTDLAEIADDELFYRGRPVVELLGRPLGEVAAWLWHGPGNAVEAGAVLLDDAALDTARALVAALPPDAALLDRIQVAVTGLAASDPLRHEATADGLRRAGALLLAGIPRALSPIDAPPEAGVAEVLWPALTAEAPTAAGIRALNAALVLLIDHDLAVSTLAARVAASARASGYAVATAALGAFDSPLHGNASRAAAEVLTEIVGGTEPHRALAVAVRDSGGVPGFGQPLYAGTDARAAALFPLIAELDGAAPVLAAVDALTAEVSGRASHLHPNIDLALGALALAAGMRHDAGTAAFAMGRLVGWIAHALAEYEQRPMRLRPRGRYVGP</sequence>
<evidence type="ECO:0000313" key="6">
    <source>
        <dbReference type="Proteomes" id="UP001501079"/>
    </source>
</evidence>
<dbReference type="InterPro" id="IPR036969">
    <property type="entry name" value="Citrate_synthase_sf"/>
</dbReference>
<dbReference type="Gene3D" id="1.10.230.10">
    <property type="entry name" value="Cytochrome P450-Terp, domain 2"/>
    <property type="match status" value="1"/>
</dbReference>
<reference evidence="6" key="1">
    <citation type="journal article" date="2019" name="Int. J. Syst. Evol. Microbiol.">
        <title>The Global Catalogue of Microorganisms (GCM) 10K type strain sequencing project: providing services to taxonomists for standard genome sequencing and annotation.</title>
        <authorList>
            <consortium name="The Broad Institute Genomics Platform"/>
            <consortium name="The Broad Institute Genome Sequencing Center for Infectious Disease"/>
            <person name="Wu L."/>
            <person name="Ma J."/>
        </authorList>
    </citation>
    <scope>NUCLEOTIDE SEQUENCE [LARGE SCALE GENOMIC DNA]</scope>
    <source>
        <strain evidence="6">JCM 17591</strain>
    </source>
</reference>
<dbReference type="InterPro" id="IPR016142">
    <property type="entry name" value="Citrate_synth-like_lrg_a-sub"/>
</dbReference>
<dbReference type="InterPro" id="IPR002020">
    <property type="entry name" value="Citrate_synthase"/>
</dbReference>
<dbReference type="InterPro" id="IPR016143">
    <property type="entry name" value="Citrate_synth-like_sm_a-sub"/>
</dbReference>
<comment type="similarity">
    <text evidence="2">Belongs to the citrate synthase family.</text>
</comment>
<dbReference type="SUPFAM" id="SSF48256">
    <property type="entry name" value="Citrate synthase"/>
    <property type="match status" value="1"/>
</dbReference>
<evidence type="ECO:0000256" key="3">
    <source>
        <dbReference type="ARBA" id="ARBA00012972"/>
    </source>
</evidence>
<dbReference type="Proteomes" id="UP001501079">
    <property type="component" value="Unassembled WGS sequence"/>
</dbReference>
<protein>
    <recommendedName>
        <fullName evidence="3">citrate synthase (unknown stereospecificity)</fullName>
        <ecNumber evidence="3">2.3.3.16</ecNumber>
    </recommendedName>
</protein>
<dbReference type="PANTHER" id="PTHR11739:SF4">
    <property type="entry name" value="CITRATE SYNTHASE, PEROXISOMAL"/>
    <property type="match status" value="1"/>
</dbReference>
<comment type="caution">
    <text evidence="5">The sequence shown here is derived from an EMBL/GenBank/DDBJ whole genome shotgun (WGS) entry which is preliminary data.</text>
</comment>
<proteinExistence type="inferred from homology"/>
<gene>
    <name evidence="5" type="ORF">GCM10022287_33920</name>
</gene>
<name>A0ABP8A9R6_9MICO</name>
<dbReference type="EC" id="2.3.3.16" evidence="3"/>
<dbReference type="RefSeq" id="WP_344756637.1">
    <property type="nucleotide sequence ID" value="NZ_BAABBW010000005.1"/>
</dbReference>